<feature type="transmembrane region" description="Helical" evidence="2">
    <location>
        <begin position="280"/>
        <end position="305"/>
    </location>
</feature>
<dbReference type="OrthoDB" id="4159154at2759"/>
<gene>
    <name evidence="3" type="ORF">PAC_03653</name>
</gene>
<keyword evidence="2" id="KW-0472">Membrane</keyword>
<sequence length="446" mass="46731">MSSQMRFRPSALFPFVSSIIAFALVLVLVVSGTRPGSVPDGYLLTFNTTSVGNNLVQFNPATGATPAASATPSTPAARAVRDVHIALSSLILSRSIIADSASSPNSNTSISASPNLNVSQSATSNSNSTTSAATAPTLSIPQTAGSTDPAAIPISLIGTFFQLVLNTFASGMGQTLQNIVTLLVTTQKQSMGVRQFYTMHANGICYGSISPGNSTNSTSNPFNITSCISYNDAGSYIVNLTSNVSDSTLIAATNITIPALQKVPSIGKQAKSLISLASGIVLAVFIIGLIGNAISIILSVAAFILPQNGKIHAIGAGVTTLSTQLLQVAAITSTTIAIGVSSSINSFSDALGLNAIVGGKFLALIWFGYIAAQMANGYWMTTWFVKFRTKSFKARMRTLEQMSAGYKHIKAEVMSDLKVTEMIGYDTERSGTFDIKHWNETYGGKM</sequence>
<feature type="transmembrane region" description="Helical" evidence="2">
    <location>
        <begin position="325"/>
        <end position="344"/>
    </location>
</feature>
<feature type="region of interest" description="Disordered" evidence="1">
    <location>
        <begin position="100"/>
        <end position="134"/>
    </location>
</feature>
<dbReference type="PANTHER" id="PTHR28019:SF7">
    <property type="entry name" value="SUR7 PROTEIN"/>
    <property type="match status" value="1"/>
</dbReference>
<evidence type="ECO:0000313" key="3">
    <source>
        <dbReference type="EMBL" id="CZR53772.1"/>
    </source>
</evidence>
<organism evidence="3 4">
    <name type="scientific">Phialocephala subalpina</name>
    <dbReference type="NCBI Taxonomy" id="576137"/>
    <lineage>
        <taxon>Eukaryota</taxon>
        <taxon>Fungi</taxon>
        <taxon>Dikarya</taxon>
        <taxon>Ascomycota</taxon>
        <taxon>Pezizomycotina</taxon>
        <taxon>Leotiomycetes</taxon>
        <taxon>Helotiales</taxon>
        <taxon>Mollisiaceae</taxon>
        <taxon>Phialocephala</taxon>
        <taxon>Phialocephala fortinii species complex</taxon>
    </lineage>
</organism>
<reference evidence="3 4" key="1">
    <citation type="submission" date="2016-03" db="EMBL/GenBank/DDBJ databases">
        <authorList>
            <person name="Ploux O."/>
        </authorList>
    </citation>
    <scope>NUCLEOTIDE SEQUENCE [LARGE SCALE GENOMIC DNA]</scope>
    <source>
        <strain evidence="3 4">UAMH 11012</strain>
    </source>
</reference>
<dbReference type="Proteomes" id="UP000184330">
    <property type="component" value="Unassembled WGS sequence"/>
</dbReference>
<dbReference type="EMBL" id="FJOG01000004">
    <property type="protein sequence ID" value="CZR53772.1"/>
    <property type="molecule type" value="Genomic_DNA"/>
</dbReference>
<keyword evidence="2" id="KW-1133">Transmembrane helix</keyword>
<evidence type="ECO:0000256" key="1">
    <source>
        <dbReference type="SAM" id="MobiDB-lite"/>
    </source>
</evidence>
<dbReference type="InterPro" id="IPR052413">
    <property type="entry name" value="SUR7_domain"/>
</dbReference>
<protein>
    <submittedName>
        <fullName evidence="3">Uncharacterized protein</fullName>
    </submittedName>
</protein>
<dbReference type="GO" id="GO:0031505">
    <property type="term" value="P:fungal-type cell wall organization"/>
    <property type="evidence" value="ECO:0007669"/>
    <property type="project" value="TreeGrafter"/>
</dbReference>
<name>A0A1L7WLY0_9HELO</name>
<evidence type="ECO:0000313" key="4">
    <source>
        <dbReference type="Proteomes" id="UP000184330"/>
    </source>
</evidence>
<proteinExistence type="predicted"/>
<evidence type="ECO:0000256" key="2">
    <source>
        <dbReference type="SAM" id="Phobius"/>
    </source>
</evidence>
<dbReference type="GO" id="GO:0051285">
    <property type="term" value="C:cell cortex of cell tip"/>
    <property type="evidence" value="ECO:0007669"/>
    <property type="project" value="TreeGrafter"/>
</dbReference>
<accession>A0A1L7WLY0</accession>
<dbReference type="AlphaFoldDB" id="A0A1L7WLY0"/>
<dbReference type="PANTHER" id="PTHR28019">
    <property type="entry name" value="CELL MEMBRANE PROTEIN YLR413W-RELATED"/>
    <property type="match status" value="1"/>
</dbReference>
<keyword evidence="4" id="KW-1185">Reference proteome</keyword>
<keyword evidence="2" id="KW-0812">Transmembrane</keyword>
<dbReference type="GO" id="GO:0005886">
    <property type="term" value="C:plasma membrane"/>
    <property type="evidence" value="ECO:0007669"/>
    <property type="project" value="TreeGrafter"/>
</dbReference>